<evidence type="ECO:0000256" key="3">
    <source>
        <dbReference type="PROSITE-ProRule" id="PRU00169"/>
    </source>
</evidence>
<proteinExistence type="predicted"/>
<evidence type="ECO:0000313" key="6">
    <source>
        <dbReference type="EMBL" id="PAX51189.1"/>
    </source>
</evidence>
<name>A0A2A2TCP2_9CYAN</name>
<dbReference type="SMART" id="SM00448">
    <property type="entry name" value="REC"/>
    <property type="match status" value="1"/>
</dbReference>
<dbReference type="SUPFAM" id="SSF52172">
    <property type="entry name" value="CheY-like"/>
    <property type="match status" value="1"/>
</dbReference>
<sequence>MPSTGLKILLVEDDELFLLGLRVRLQQEPGLEVVGEAEDGETAIELVSQCPIDIVLLDVGLPGIGGIEACRQIKQQHPKLPVLILTSHSQQALISRLIEAGAQGYCLKGIPAEKLVLALRSVAAGASWWDETATKEIRSQFKSNSTCLNLEEVSNTLSSVNPLTQREQEILLLLAEGQTNQQIANVLYITSGTVRVHVHAILHKLEARDRTQAVTIAIQKGLITGDMSRLNVN</sequence>
<dbReference type="GO" id="GO:0006355">
    <property type="term" value="P:regulation of DNA-templated transcription"/>
    <property type="evidence" value="ECO:0007669"/>
    <property type="project" value="InterPro"/>
</dbReference>
<dbReference type="PRINTS" id="PR00038">
    <property type="entry name" value="HTHLUXR"/>
</dbReference>
<dbReference type="PROSITE" id="PS50110">
    <property type="entry name" value="RESPONSE_REGULATORY"/>
    <property type="match status" value="1"/>
</dbReference>
<dbReference type="InterPro" id="IPR016032">
    <property type="entry name" value="Sig_transdc_resp-reg_C-effctor"/>
</dbReference>
<evidence type="ECO:0000259" key="4">
    <source>
        <dbReference type="PROSITE" id="PS50043"/>
    </source>
</evidence>
<dbReference type="Proteomes" id="UP000218238">
    <property type="component" value="Unassembled WGS sequence"/>
</dbReference>
<dbReference type="SMART" id="SM00421">
    <property type="entry name" value="HTH_LUXR"/>
    <property type="match status" value="1"/>
</dbReference>
<dbReference type="Pfam" id="PF00072">
    <property type="entry name" value="Response_reg"/>
    <property type="match status" value="1"/>
</dbReference>
<dbReference type="RefSeq" id="WP_095724449.1">
    <property type="nucleotide sequence ID" value="NZ_NTFS01000449.1"/>
</dbReference>
<feature type="domain" description="HTH luxR-type" evidence="4">
    <location>
        <begin position="156"/>
        <end position="221"/>
    </location>
</feature>
<evidence type="ECO:0000259" key="5">
    <source>
        <dbReference type="PROSITE" id="PS50110"/>
    </source>
</evidence>
<dbReference type="InterPro" id="IPR011006">
    <property type="entry name" value="CheY-like_superfamily"/>
</dbReference>
<gene>
    <name evidence="6" type="ORF">CK510_26135</name>
</gene>
<dbReference type="InterPro" id="IPR000792">
    <property type="entry name" value="Tscrpt_reg_LuxR_C"/>
</dbReference>
<dbReference type="InterPro" id="IPR039420">
    <property type="entry name" value="WalR-like"/>
</dbReference>
<dbReference type="SUPFAM" id="SSF46894">
    <property type="entry name" value="C-terminal effector domain of the bipartite response regulators"/>
    <property type="match status" value="1"/>
</dbReference>
<comment type="caution">
    <text evidence="6">The sequence shown here is derived from an EMBL/GenBank/DDBJ whole genome shotgun (WGS) entry which is preliminary data.</text>
</comment>
<keyword evidence="1 3" id="KW-0597">Phosphoprotein</keyword>
<dbReference type="PROSITE" id="PS50043">
    <property type="entry name" value="HTH_LUXR_2"/>
    <property type="match status" value="1"/>
</dbReference>
<dbReference type="InterPro" id="IPR001789">
    <property type="entry name" value="Sig_transdc_resp-reg_receiver"/>
</dbReference>
<dbReference type="OrthoDB" id="9780153at2"/>
<dbReference type="CDD" id="cd17535">
    <property type="entry name" value="REC_NarL-like"/>
    <property type="match status" value="1"/>
</dbReference>
<protein>
    <submittedName>
        <fullName evidence="6">DNA-binding response regulator</fullName>
    </submittedName>
</protein>
<reference evidence="6 7" key="1">
    <citation type="submission" date="2017-08" db="EMBL/GenBank/DDBJ databases">
        <title>Draft genome sequence of filamentous cyanobacterium Calothrix elsteri CCALA 953.</title>
        <authorList>
            <person name="Gagunashvili A.N."/>
            <person name="Elster J."/>
            <person name="Andresson O.S."/>
        </authorList>
    </citation>
    <scope>NUCLEOTIDE SEQUENCE [LARGE SCALE GENOMIC DNA]</scope>
    <source>
        <strain evidence="6 7">CCALA 953</strain>
    </source>
</reference>
<dbReference type="PANTHER" id="PTHR43214">
    <property type="entry name" value="TWO-COMPONENT RESPONSE REGULATOR"/>
    <property type="match status" value="1"/>
</dbReference>
<dbReference type="PROSITE" id="PS00622">
    <property type="entry name" value="HTH_LUXR_1"/>
    <property type="match status" value="1"/>
</dbReference>
<dbReference type="Gene3D" id="3.40.50.2300">
    <property type="match status" value="1"/>
</dbReference>
<dbReference type="AlphaFoldDB" id="A0A2A2TCP2"/>
<dbReference type="GO" id="GO:0003677">
    <property type="term" value="F:DNA binding"/>
    <property type="evidence" value="ECO:0007669"/>
    <property type="project" value="UniProtKB-KW"/>
</dbReference>
<keyword evidence="7" id="KW-1185">Reference proteome</keyword>
<evidence type="ECO:0000256" key="2">
    <source>
        <dbReference type="ARBA" id="ARBA00023125"/>
    </source>
</evidence>
<dbReference type="InterPro" id="IPR058245">
    <property type="entry name" value="NreC/VraR/RcsB-like_REC"/>
</dbReference>
<dbReference type="CDD" id="cd06170">
    <property type="entry name" value="LuxR_C_like"/>
    <property type="match status" value="1"/>
</dbReference>
<accession>A0A2A2TCP2</accession>
<feature type="domain" description="Response regulatory" evidence="5">
    <location>
        <begin position="7"/>
        <end position="123"/>
    </location>
</feature>
<dbReference type="GO" id="GO:0000160">
    <property type="term" value="P:phosphorelay signal transduction system"/>
    <property type="evidence" value="ECO:0007669"/>
    <property type="project" value="InterPro"/>
</dbReference>
<evidence type="ECO:0000256" key="1">
    <source>
        <dbReference type="ARBA" id="ARBA00022553"/>
    </source>
</evidence>
<keyword evidence="2 6" id="KW-0238">DNA-binding</keyword>
<feature type="modified residue" description="4-aspartylphosphate" evidence="3">
    <location>
        <position position="58"/>
    </location>
</feature>
<organism evidence="6 7">
    <name type="scientific">Brunnivagina elsteri CCALA 953</name>
    <dbReference type="NCBI Taxonomy" id="987040"/>
    <lineage>
        <taxon>Bacteria</taxon>
        <taxon>Bacillati</taxon>
        <taxon>Cyanobacteriota</taxon>
        <taxon>Cyanophyceae</taxon>
        <taxon>Nostocales</taxon>
        <taxon>Calotrichaceae</taxon>
        <taxon>Brunnivagina</taxon>
    </lineage>
</organism>
<evidence type="ECO:0000313" key="7">
    <source>
        <dbReference type="Proteomes" id="UP000218238"/>
    </source>
</evidence>
<dbReference type="EMBL" id="NTFS01000449">
    <property type="protein sequence ID" value="PAX51189.1"/>
    <property type="molecule type" value="Genomic_DNA"/>
</dbReference>
<dbReference type="Pfam" id="PF00196">
    <property type="entry name" value="GerE"/>
    <property type="match status" value="1"/>
</dbReference>